<dbReference type="PANTHER" id="PTHR37316:SF3">
    <property type="entry name" value="TEICHOIC ACID GLYCEROL-PHOSPHATE TRANSFERASE"/>
    <property type="match status" value="1"/>
</dbReference>
<dbReference type="PANTHER" id="PTHR37316">
    <property type="entry name" value="TEICHOIC ACID GLYCEROL-PHOSPHATE PRIMASE"/>
    <property type="match status" value="1"/>
</dbReference>
<dbReference type="RefSeq" id="WP_151146452.1">
    <property type="nucleotide sequence ID" value="NZ_WAGX01000005.1"/>
</dbReference>
<dbReference type="InterPro" id="IPR007554">
    <property type="entry name" value="Glycerophosphate_synth"/>
</dbReference>
<comment type="caution">
    <text evidence="7">The sequence shown here is derived from an EMBL/GenBank/DDBJ whole genome shotgun (WGS) entry which is preliminary data.</text>
</comment>
<dbReference type="GO" id="GO:0019350">
    <property type="term" value="P:teichoic acid biosynthetic process"/>
    <property type="evidence" value="ECO:0007669"/>
    <property type="project" value="UniProtKB-KW"/>
</dbReference>
<keyword evidence="5" id="KW-0777">Teichoic acid biosynthesis</keyword>
<evidence type="ECO:0000313" key="7">
    <source>
        <dbReference type="EMBL" id="KAB1438655.1"/>
    </source>
</evidence>
<keyword evidence="4" id="KW-0808">Transferase</keyword>
<dbReference type="Gene3D" id="3.40.50.12580">
    <property type="match status" value="1"/>
</dbReference>
<evidence type="ECO:0000256" key="2">
    <source>
        <dbReference type="ARBA" id="ARBA00010488"/>
    </source>
</evidence>
<dbReference type="EMBL" id="WAGX01000005">
    <property type="protein sequence ID" value="KAB1438655.1"/>
    <property type="molecule type" value="Genomic_DNA"/>
</dbReference>
<gene>
    <name evidence="7" type="ORF">F7O84_14105</name>
</gene>
<dbReference type="Gene3D" id="3.40.50.11820">
    <property type="match status" value="1"/>
</dbReference>
<dbReference type="GO" id="GO:0005886">
    <property type="term" value="C:plasma membrane"/>
    <property type="evidence" value="ECO:0007669"/>
    <property type="project" value="UniProtKB-SubCell"/>
</dbReference>
<evidence type="ECO:0000256" key="3">
    <source>
        <dbReference type="ARBA" id="ARBA00022475"/>
    </source>
</evidence>
<organism evidence="7 8">
    <name type="scientific">Candidatus Galacturonatibacter soehngenii</name>
    <dbReference type="NCBI Taxonomy" id="2307010"/>
    <lineage>
        <taxon>Bacteria</taxon>
        <taxon>Bacillati</taxon>
        <taxon>Bacillota</taxon>
        <taxon>Clostridia</taxon>
        <taxon>Lachnospirales</taxon>
        <taxon>Lachnospiraceae</taxon>
        <taxon>Candidatus Galacturonatibacter</taxon>
    </lineage>
</organism>
<keyword evidence="3" id="KW-1003">Cell membrane</keyword>
<reference evidence="7 8" key="2">
    <citation type="submission" date="2020-02" db="EMBL/GenBank/DDBJ databases">
        <title>Candidatus Galacturonibacter soehngenii shows hetero-acetogenic catabolism of galacturonic acid but lacks a canonical carbon monoxide dehydrogenase/acetyl-CoA synthase complex.</title>
        <authorList>
            <person name="Diender M."/>
            <person name="Stouten G.R."/>
            <person name="Petersen J.F."/>
            <person name="Nielsen P.H."/>
            <person name="Dueholm M.S."/>
            <person name="Pronk J.T."/>
            <person name="Van Loosdrecht M.C.M."/>
        </authorList>
    </citation>
    <scope>NUCLEOTIDE SEQUENCE [LARGE SCALE GENOMIC DNA]</scope>
    <source>
        <strain evidence="7">GalUA</strain>
    </source>
</reference>
<dbReference type="Pfam" id="PF04464">
    <property type="entry name" value="Glyphos_transf"/>
    <property type="match status" value="1"/>
</dbReference>
<evidence type="ECO:0000313" key="8">
    <source>
        <dbReference type="Proteomes" id="UP000461768"/>
    </source>
</evidence>
<accession>A0A7V7QL61</accession>
<evidence type="ECO:0000256" key="6">
    <source>
        <dbReference type="ARBA" id="ARBA00023136"/>
    </source>
</evidence>
<dbReference type="SUPFAM" id="SSF53756">
    <property type="entry name" value="UDP-Glycosyltransferase/glycogen phosphorylase"/>
    <property type="match status" value="1"/>
</dbReference>
<dbReference type="Proteomes" id="UP000461768">
    <property type="component" value="Unassembled WGS sequence"/>
</dbReference>
<evidence type="ECO:0000256" key="4">
    <source>
        <dbReference type="ARBA" id="ARBA00022679"/>
    </source>
</evidence>
<dbReference type="InterPro" id="IPR043149">
    <property type="entry name" value="TagF_N"/>
</dbReference>
<protein>
    <submittedName>
        <fullName evidence="7">Uncharacterized protein</fullName>
    </submittedName>
</protein>
<keyword evidence="8" id="KW-1185">Reference proteome</keyword>
<comment type="similarity">
    <text evidence="2">Belongs to the CDP-glycerol glycerophosphotransferase family.</text>
</comment>
<dbReference type="OrthoDB" id="9807097at2"/>
<dbReference type="AlphaFoldDB" id="A0A7V7QL61"/>
<evidence type="ECO:0000256" key="5">
    <source>
        <dbReference type="ARBA" id="ARBA00022944"/>
    </source>
</evidence>
<evidence type="ECO:0000256" key="1">
    <source>
        <dbReference type="ARBA" id="ARBA00004202"/>
    </source>
</evidence>
<dbReference type="GO" id="GO:0047355">
    <property type="term" value="F:CDP-glycerol glycerophosphotransferase activity"/>
    <property type="evidence" value="ECO:0007669"/>
    <property type="project" value="InterPro"/>
</dbReference>
<dbReference type="InterPro" id="IPR051612">
    <property type="entry name" value="Teichoic_Acid_Biosynth"/>
</dbReference>
<name>A0A7V7QL61_9FIRM</name>
<dbReference type="InterPro" id="IPR043148">
    <property type="entry name" value="TagF_C"/>
</dbReference>
<sequence length="406" mass="48663">MRKKLIDGIKYWGQVLLLPIYWISFLTPRDKNIWLFGSTFGNRFADNPKYLYLYANQNQKNEIRPIWITHNKDVVQFLNGKNYEVYYYRSLKGIYYCLRGKVYIFDNYSKDISFWLSGGATKVNLWHGVGNKKINYDNKFDKVRHPKNNWDKFKTFLRRMSDEKPNHYVLATSPVKTKIFMSAFRVAQSHIIEAGLPRNDALLDPEFQNLYNEKEKELITSITSWRKKNLQVNCYMPTFRNSETKLFSVMNFDKFNHFLVQNNMIFLVKLHPKSIIANKFKEFNYSNIKYVDANIDPYTFLQLVDILTTDYSSIYTDFMLLNRPVVGFYYDYDSYSQDTRECYFDFDEYMPELKAYNMDELIEVIKRVMLEDICLKNRIKSRDRMFATPNELACEKVYNKIYRIIG</sequence>
<comment type="subcellular location">
    <subcellularLocation>
        <location evidence="1">Cell membrane</location>
        <topology evidence="1">Peripheral membrane protein</topology>
    </subcellularLocation>
</comment>
<reference evidence="7 8" key="1">
    <citation type="submission" date="2019-09" db="EMBL/GenBank/DDBJ databases">
        <authorList>
            <person name="Valk L.C."/>
        </authorList>
    </citation>
    <scope>NUCLEOTIDE SEQUENCE [LARGE SCALE GENOMIC DNA]</scope>
    <source>
        <strain evidence="7">GalUA</strain>
    </source>
</reference>
<keyword evidence="6" id="KW-0472">Membrane</keyword>
<proteinExistence type="inferred from homology"/>